<dbReference type="EC" id="2.7.1.148" evidence="2 9"/>
<proteinExistence type="inferred from homology"/>
<dbReference type="InterPro" id="IPR006204">
    <property type="entry name" value="GHMP_kinase_N_dom"/>
</dbReference>
<evidence type="ECO:0000256" key="6">
    <source>
        <dbReference type="ARBA" id="ARBA00022777"/>
    </source>
</evidence>
<dbReference type="InterPro" id="IPR004424">
    <property type="entry name" value="IspE"/>
</dbReference>
<dbReference type="InterPro" id="IPR014721">
    <property type="entry name" value="Ribsml_uS5_D2-typ_fold_subgr"/>
</dbReference>
<evidence type="ECO:0000256" key="4">
    <source>
        <dbReference type="ARBA" id="ARBA00022679"/>
    </source>
</evidence>
<dbReference type="SUPFAM" id="SSF55060">
    <property type="entry name" value="GHMP Kinase, C-terminal domain"/>
    <property type="match status" value="1"/>
</dbReference>
<evidence type="ECO:0000256" key="3">
    <source>
        <dbReference type="ARBA" id="ARBA00017473"/>
    </source>
</evidence>
<dbReference type="Pfam" id="PF08544">
    <property type="entry name" value="GHMP_kinases_C"/>
    <property type="match status" value="1"/>
</dbReference>
<evidence type="ECO:0000256" key="5">
    <source>
        <dbReference type="ARBA" id="ARBA00022741"/>
    </source>
</evidence>
<evidence type="ECO:0000256" key="8">
    <source>
        <dbReference type="ARBA" id="ARBA00032554"/>
    </source>
</evidence>
<dbReference type="SUPFAM" id="SSF54211">
    <property type="entry name" value="Ribosomal protein S5 domain 2-like"/>
    <property type="match status" value="1"/>
</dbReference>
<evidence type="ECO:0000259" key="11">
    <source>
        <dbReference type="Pfam" id="PF08544"/>
    </source>
</evidence>
<protein>
    <recommendedName>
        <fullName evidence="3 9">4-diphosphocytidyl-2-C-methyl-D-erythritol kinase</fullName>
        <shortName evidence="9">CMK</shortName>
        <ecNumber evidence="2 9">2.7.1.148</ecNumber>
    </recommendedName>
    <alternativeName>
        <fullName evidence="8 9">4-(cytidine-5'-diphospho)-2-C-methyl-D-erythritol kinase</fullName>
    </alternativeName>
</protein>
<gene>
    <name evidence="9 12" type="primary">ispE</name>
    <name evidence="12" type="ORF">EMA8858_03274</name>
</gene>
<feature type="active site" evidence="9">
    <location>
        <position position="136"/>
    </location>
</feature>
<dbReference type="GO" id="GO:0050515">
    <property type="term" value="F:4-(cytidine 5'-diphospho)-2-C-methyl-D-erythritol kinase activity"/>
    <property type="evidence" value="ECO:0007669"/>
    <property type="project" value="UniProtKB-EC"/>
</dbReference>
<feature type="domain" description="GHMP kinase N-terminal" evidence="10">
    <location>
        <begin position="68"/>
        <end position="141"/>
    </location>
</feature>
<keyword evidence="7 9" id="KW-0067">ATP-binding</keyword>
<comment type="similarity">
    <text evidence="1 9">Belongs to the GHMP kinase family. IspE subfamily.</text>
</comment>
<dbReference type="EMBL" id="CAKLPY010000002">
    <property type="protein sequence ID" value="CAH0997137.1"/>
    <property type="molecule type" value="Genomic_DNA"/>
</dbReference>
<dbReference type="Pfam" id="PF00288">
    <property type="entry name" value="GHMP_kinases_N"/>
    <property type="match status" value="1"/>
</dbReference>
<evidence type="ECO:0000256" key="7">
    <source>
        <dbReference type="ARBA" id="ARBA00022840"/>
    </source>
</evidence>
<reference evidence="12" key="1">
    <citation type="submission" date="2021-12" db="EMBL/GenBank/DDBJ databases">
        <authorList>
            <person name="Rodrigo-Torres L."/>
            <person name="Arahal R. D."/>
            <person name="Lucena T."/>
        </authorList>
    </citation>
    <scope>NUCLEOTIDE SEQUENCE</scope>
    <source>
        <strain evidence="12">CECT 8858</strain>
    </source>
</reference>
<keyword evidence="5 9" id="KW-0547">Nucleotide-binding</keyword>
<feature type="active site" evidence="9">
    <location>
        <position position="8"/>
    </location>
</feature>
<comment type="catalytic activity">
    <reaction evidence="9">
        <text>4-CDP-2-C-methyl-D-erythritol + ATP = 4-CDP-2-C-methyl-D-erythritol 2-phosphate + ADP + H(+)</text>
        <dbReference type="Rhea" id="RHEA:18437"/>
        <dbReference type="ChEBI" id="CHEBI:15378"/>
        <dbReference type="ChEBI" id="CHEBI:30616"/>
        <dbReference type="ChEBI" id="CHEBI:57823"/>
        <dbReference type="ChEBI" id="CHEBI:57919"/>
        <dbReference type="ChEBI" id="CHEBI:456216"/>
        <dbReference type="EC" id="2.7.1.148"/>
    </reaction>
</comment>
<comment type="caution">
    <text evidence="12">The sequence shown here is derived from an EMBL/GenBank/DDBJ whole genome shotgun (WGS) entry which is preliminary data.</text>
</comment>
<evidence type="ECO:0000256" key="2">
    <source>
        <dbReference type="ARBA" id="ARBA00012052"/>
    </source>
</evidence>
<sequence length="279" mass="30952">MLTFPNAKINIGLNIIEKRTDGFHNIESVFYPVEWCDVLEIIPSQDSSAKEATFQSSGLIIPGNESSNLCLKAWNLLKSRITLPPIIHLHKVIPMGAGLGGGSADGAFTLTMLNEVYDLNLSNDELKDFARQLGSDCAFFIENRPVFCYDKGDQFEDFSLDLKGKYVVLVNPDIHISTAEAYAGVSPKKPEISLKEALMQPIVSWKKIIKNDFEEKLLISYPTIADIKESLYQSGAIYASMTGSGSTVYGIFDNESESLKIDIKTHFPNFAVWQGVLKN</sequence>
<dbReference type="HAMAP" id="MF_00061">
    <property type="entry name" value="IspE"/>
    <property type="match status" value="1"/>
</dbReference>
<comment type="function">
    <text evidence="9">Catalyzes the phosphorylation of the position 2 hydroxy group of 4-diphosphocytidyl-2C-methyl-D-erythritol.</text>
</comment>
<evidence type="ECO:0000256" key="9">
    <source>
        <dbReference type="HAMAP-Rule" id="MF_00061"/>
    </source>
</evidence>
<keyword evidence="4 9" id="KW-0808">Transferase</keyword>
<organism evidence="12 13">
    <name type="scientific">Emticicia aquatica</name>
    <dbReference type="NCBI Taxonomy" id="1681835"/>
    <lineage>
        <taxon>Bacteria</taxon>
        <taxon>Pseudomonadati</taxon>
        <taxon>Bacteroidota</taxon>
        <taxon>Cytophagia</taxon>
        <taxon>Cytophagales</taxon>
        <taxon>Leadbetterellaceae</taxon>
        <taxon>Emticicia</taxon>
    </lineage>
</organism>
<comment type="pathway">
    <text evidence="9">Isoprenoid biosynthesis; isopentenyl diphosphate biosynthesis via DXP pathway; isopentenyl diphosphate from 1-deoxy-D-xylulose 5-phosphate: step 3/6.</text>
</comment>
<keyword evidence="6 9" id="KW-0418">Kinase</keyword>
<name>A0ABN8EVT6_9BACT</name>
<accession>A0ABN8EVT6</accession>
<keyword evidence="13" id="KW-1185">Reference proteome</keyword>
<dbReference type="PANTHER" id="PTHR43527:SF2">
    <property type="entry name" value="4-DIPHOSPHOCYTIDYL-2-C-METHYL-D-ERYTHRITOL KINASE, CHLOROPLASTIC"/>
    <property type="match status" value="1"/>
</dbReference>
<dbReference type="Proteomes" id="UP000837932">
    <property type="component" value="Unassembled WGS sequence"/>
</dbReference>
<dbReference type="PANTHER" id="PTHR43527">
    <property type="entry name" value="4-DIPHOSPHOCYTIDYL-2-C-METHYL-D-ERYTHRITOL KINASE, CHLOROPLASTIC"/>
    <property type="match status" value="1"/>
</dbReference>
<keyword evidence="9" id="KW-0414">Isoprene biosynthesis</keyword>
<evidence type="ECO:0000259" key="10">
    <source>
        <dbReference type="Pfam" id="PF00288"/>
    </source>
</evidence>
<dbReference type="InterPro" id="IPR013750">
    <property type="entry name" value="GHMP_kinase_C_dom"/>
</dbReference>
<evidence type="ECO:0000313" key="13">
    <source>
        <dbReference type="Proteomes" id="UP000837932"/>
    </source>
</evidence>
<dbReference type="Gene3D" id="3.30.230.10">
    <property type="match status" value="1"/>
</dbReference>
<dbReference type="RefSeq" id="WP_238807713.1">
    <property type="nucleotide sequence ID" value="NZ_CAKLPY010000002.1"/>
</dbReference>
<evidence type="ECO:0000313" key="12">
    <source>
        <dbReference type="EMBL" id="CAH0997137.1"/>
    </source>
</evidence>
<dbReference type="PIRSF" id="PIRSF010376">
    <property type="entry name" value="IspE"/>
    <property type="match status" value="1"/>
</dbReference>
<evidence type="ECO:0000256" key="1">
    <source>
        <dbReference type="ARBA" id="ARBA00009684"/>
    </source>
</evidence>
<dbReference type="InterPro" id="IPR020568">
    <property type="entry name" value="Ribosomal_Su5_D2-typ_SF"/>
</dbReference>
<feature type="binding site" evidence="9">
    <location>
        <begin position="94"/>
        <end position="104"/>
    </location>
    <ligand>
        <name>ATP</name>
        <dbReference type="ChEBI" id="CHEBI:30616"/>
    </ligand>
</feature>
<dbReference type="NCBIfam" id="TIGR00154">
    <property type="entry name" value="ispE"/>
    <property type="match status" value="1"/>
</dbReference>
<dbReference type="Gene3D" id="3.30.70.890">
    <property type="entry name" value="GHMP kinase, C-terminal domain"/>
    <property type="match status" value="1"/>
</dbReference>
<feature type="domain" description="GHMP kinase C-terminal" evidence="11">
    <location>
        <begin position="204"/>
        <end position="257"/>
    </location>
</feature>
<dbReference type="InterPro" id="IPR036554">
    <property type="entry name" value="GHMP_kinase_C_sf"/>
</dbReference>